<protein>
    <submittedName>
        <fullName evidence="2">Uncharacterized protein</fullName>
    </submittedName>
</protein>
<evidence type="ECO:0000313" key="2">
    <source>
        <dbReference type="EMBL" id="ACV35155.1"/>
    </source>
</evidence>
<sequence length="72" mass="7379">MQTVLPSGCTSMIWFHNASSSERAMPAVGLVAAVRSVIAIGDHARRGGSRVASGPCGTGPEKPMVADTGARR</sequence>
<accession>C7RV76</accession>
<dbReference type="STRING" id="522306.CAP2UW1_1856"/>
<gene>
    <name evidence="2" type="ordered locus">CAP2UW1_1856</name>
</gene>
<evidence type="ECO:0000256" key="1">
    <source>
        <dbReference type="SAM" id="MobiDB-lite"/>
    </source>
</evidence>
<name>C7RV76_ACCRE</name>
<feature type="region of interest" description="Disordered" evidence="1">
    <location>
        <begin position="44"/>
        <end position="72"/>
    </location>
</feature>
<dbReference type="KEGG" id="app:CAP2UW1_1856"/>
<organism evidence="2">
    <name type="scientific">Accumulibacter regalis</name>
    <dbReference type="NCBI Taxonomy" id="522306"/>
    <lineage>
        <taxon>Bacteria</taxon>
        <taxon>Pseudomonadati</taxon>
        <taxon>Pseudomonadota</taxon>
        <taxon>Betaproteobacteria</taxon>
        <taxon>Candidatus Accumulibacter</taxon>
    </lineage>
</organism>
<dbReference type="HOGENOM" id="CLU_2713083_0_0_4"/>
<reference evidence="2" key="2">
    <citation type="submission" date="2009-09" db="EMBL/GenBank/DDBJ databases">
        <title>Complete sequence of chromosome of Candidatus Accumulibacter phosphatis clade IIA str. UW-1.</title>
        <authorList>
            <consortium name="US DOE Joint Genome Institute"/>
            <person name="Martin H.G."/>
            <person name="Ivanova N."/>
            <person name="Kunin V."/>
            <person name="Warnecke F."/>
            <person name="Barry K."/>
            <person name="He S."/>
            <person name="Salamov A."/>
            <person name="Szeto E."/>
            <person name="Dalin E."/>
            <person name="Pangilinan J.L."/>
            <person name="Lapidus A."/>
            <person name="Lowry S."/>
            <person name="Kyrpides N.C."/>
            <person name="McMahon K.D."/>
            <person name="Hugenholtz P."/>
        </authorList>
    </citation>
    <scope>NUCLEOTIDE SEQUENCE [LARGE SCALE GENOMIC DNA]</scope>
    <source>
        <strain evidence="2">UW-1</strain>
    </source>
</reference>
<dbReference type="EMBL" id="CP001715">
    <property type="protein sequence ID" value="ACV35155.1"/>
    <property type="molecule type" value="Genomic_DNA"/>
</dbReference>
<dbReference type="AlphaFoldDB" id="C7RV76"/>
<proteinExistence type="predicted"/>
<reference evidence="2" key="1">
    <citation type="submission" date="2009-08" db="EMBL/GenBank/DDBJ databases">
        <authorList>
            <consortium name="US DOE Joint Genome Institute"/>
            <person name="Lucas S."/>
            <person name="Copeland A."/>
            <person name="Lapidus A."/>
            <person name="Glavina del Rio T."/>
            <person name="Dalin E."/>
            <person name="Tice H."/>
            <person name="Bruce D."/>
            <person name="Barry K."/>
            <person name="Pitluck S."/>
            <person name="Lowry S."/>
            <person name="Larimer F."/>
            <person name="Land M."/>
            <person name="Hauser L."/>
            <person name="Kyrpides N."/>
            <person name="Ivanova N."/>
            <person name="McMahon K.D."/>
            <person name="Hugenholtz P."/>
        </authorList>
    </citation>
    <scope>NUCLEOTIDE SEQUENCE</scope>
    <source>
        <strain evidence="2">UW-1</strain>
    </source>
</reference>